<comment type="caution">
    <text evidence="2">The sequence shown here is derived from an EMBL/GenBank/DDBJ whole genome shotgun (WGS) entry which is preliminary data.</text>
</comment>
<protein>
    <submittedName>
        <fullName evidence="2">Helix-turn-helix transcriptional regulator</fullName>
    </submittedName>
</protein>
<dbReference type="InterPro" id="IPR001387">
    <property type="entry name" value="Cro/C1-type_HTH"/>
</dbReference>
<feature type="signal peptide" evidence="1">
    <location>
        <begin position="1"/>
        <end position="30"/>
    </location>
</feature>
<sequence>MINSNFTTSKISQPLFVAAFILAETTSAQALPENKFIVPSYEQHRKYDATGDIASHVEQVETAKDRTVAVSSDTMLSKIIDSLGLGMTDLADVLGVERVTLYNWLKGGDIKSRDNLELLRKYYELASQVQVNTPPFGRLNRSHLIDGKSYVEFLKERNFNKGLFLTYIDRLSSIISARASKSAELTKDTRKSRIDEIAGGWRFE</sequence>
<reference evidence="2 3" key="1">
    <citation type="submission" date="2021-03" db="EMBL/GenBank/DDBJ databases">
        <title>Pseudidiomarina terrestris, a new bacterium isolated from saline soil.</title>
        <authorList>
            <person name="Galisteo C."/>
            <person name="De La Haba R."/>
            <person name="Sanchez-Porro C."/>
            <person name="Ventosa A."/>
        </authorList>
    </citation>
    <scope>NUCLEOTIDE SEQUENCE [LARGE SCALE GENOMIC DNA]</scope>
    <source>
        <strain evidence="3">1APR75-15</strain>
    </source>
</reference>
<dbReference type="RefSeq" id="WP_301834655.1">
    <property type="nucleotide sequence ID" value="NZ_JAGGJC010000003.1"/>
</dbReference>
<dbReference type="EMBL" id="JAGGJC010000003">
    <property type="protein sequence ID" value="MDN7129972.1"/>
    <property type="molecule type" value="Genomic_DNA"/>
</dbReference>
<keyword evidence="1" id="KW-0732">Signal</keyword>
<organism evidence="2 3">
    <name type="scientific">Pseudidiomarina terrestris</name>
    <dbReference type="NCBI Taxonomy" id="2820060"/>
    <lineage>
        <taxon>Bacteria</taxon>
        <taxon>Pseudomonadati</taxon>
        <taxon>Pseudomonadota</taxon>
        <taxon>Gammaproteobacteria</taxon>
        <taxon>Alteromonadales</taxon>
        <taxon>Idiomarinaceae</taxon>
        <taxon>Pseudidiomarina</taxon>
    </lineage>
</organism>
<gene>
    <name evidence="2" type="ORF">J6I92_08815</name>
</gene>
<keyword evidence="3" id="KW-1185">Reference proteome</keyword>
<feature type="chain" id="PRO_5045998563" evidence="1">
    <location>
        <begin position="31"/>
        <end position="204"/>
    </location>
</feature>
<evidence type="ECO:0000313" key="2">
    <source>
        <dbReference type="EMBL" id="MDN7129972.1"/>
    </source>
</evidence>
<name>A0ABT8MJ50_9GAMM</name>
<dbReference type="Proteomes" id="UP001169491">
    <property type="component" value="Unassembled WGS sequence"/>
</dbReference>
<dbReference type="CDD" id="cd00093">
    <property type="entry name" value="HTH_XRE"/>
    <property type="match status" value="1"/>
</dbReference>
<proteinExistence type="predicted"/>
<accession>A0ABT8MJ50</accession>
<evidence type="ECO:0000256" key="1">
    <source>
        <dbReference type="SAM" id="SignalP"/>
    </source>
</evidence>
<evidence type="ECO:0000313" key="3">
    <source>
        <dbReference type="Proteomes" id="UP001169491"/>
    </source>
</evidence>